<keyword evidence="5 6" id="KW-0472">Membrane</keyword>
<dbReference type="NCBIfam" id="NF037997">
    <property type="entry name" value="Na_Pi_symport"/>
    <property type="match status" value="1"/>
</dbReference>
<name>A0ABZ2VX39_9GAMM</name>
<dbReference type="Pfam" id="PF02690">
    <property type="entry name" value="Na_Pi_cotrans"/>
    <property type="match status" value="2"/>
</dbReference>
<evidence type="ECO:0000313" key="7">
    <source>
        <dbReference type="EMBL" id="WZF87034.1"/>
    </source>
</evidence>
<evidence type="ECO:0000256" key="5">
    <source>
        <dbReference type="ARBA" id="ARBA00023136"/>
    </source>
</evidence>
<feature type="transmembrane region" description="Helical" evidence="6">
    <location>
        <begin position="173"/>
        <end position="201"/>
    </location>
</feature>
<keyword evidence="4 6" id="KW-1133">Transmembrane helix</keyword>
<dbReference type="PANTHER" id="PTHR10010:SF46">
    <property type="entry name" value="SODIUM-DEPENDENT PHOSPHATE TRANSPORT PROTEIN 2B"/>
    <property type="match status" value="1"/>
</dbReference>
<evidence type="ECO:0000256" key="2">
    <source>
        <dbReference type="ARBA" id="ARBA00022475"/>
    </source>
</evidence>
<feature type="transmembrane region" description="Helical" evidence="6">
    <location>
        <begin position="53"/>
        <end position="77"/>
    </location>
</feature>
<reference evidence="7 8" key="1">
    <citation type="submission" date="2022-07" db="EMBL/GenBank/DDBJ databases">
        <title>A copper resistant bacterium isolated from sediment samples of deep sea hydrothermal areas.</title>
        <authorList>
            <person name="Zeng X."/>
        </authorList>
    </citation>
    <scope>NUCLEOTIDE SEQUENCE [LARGE SCALE GENOMIC DNA]</scope>
    <source>
        <strain evidence="8">CuT 6</strain>
    </source>
</reference>
<evidence type="ECO:0000256" key="4">
    <source>
        <dbReference type="ARBA" id="ARBA00022989"/>
    </source>
</evidence>
<feature type="transmembrane region" description="Helical" evidence="6">
    <location>
        <begin position="135"/>
        <end position="153"/>
    </location>
</feature>
<evidence type="ECO:0000313" key="8">
    <source>
        <dbReference type="Proteomes" id="UP001475781"/>
    </source>
</evidence>
<evidence type="ECO:0000256" key="6">
    <source>
        <dbReference type="SAM" id="Phobius"/>
    </source>
</evidence>
<keyword evidence="8" id="KW-1185">Reference proteome</keyword>
<feature type="transmembrane region" description="Helical" evidence="6">
    <location>
        <begin position="248"/>
        <end position="276"/>
    </location>
</feature>
<evidence type="ECO:0000256" key="3">
    <source>
        <dbReference type="ARBA" id="ARBA00022692"/>
    </source>
</evidence>
<dbReference type="InterPro" id="IPR003841">
    <property type="entry name" value="Na/Pi_transpt"/>
</dbReference>
<gene>
    <name evidence="7" type="ORF">NLK58_11725</name>
</gene>
<feature type="transmembrane region" description="Helical" evidence="6">
    <location>
        <begin position="282"/>
        <end position="305"/>
    </location>
</feature>
<sequence>MTATLFQILGGLALFLLAMEMMTNGLKSAAGQQLRHMLGHWTKTPLRGFAAGVLITGIVQSSSAVTVATIGFVNAGLLSLAQSLGVVFGANVGTTMTGWLVSLVGFGFKIEAFAMPLLAAGMAMKLLGREQRNRSLGEALAGFALFFLGLSILKESLGQLTLGFDSTEVLDSGFGLPLFILFGFLATVLMQSSSAALAIILSAAASDLLSLQDAAAAVIGANLGTTSTAAIAVLKATANARRLALGHVIFNLVTGTIAVLILPLMLWLVTTVTIWLALDTNAAMSLAIFHTLFNLLGAAIMLPLLPRFARILGRRFRSREEDSAEPRFLDNTLITTPELAVGAVDQEMKRLLGMSRGLLRVCLDREDLMPDQIRAKSEAVLSLNNAITEYVSRLRAEKMLPLTVDTLTQTIRTCRYLAEATNLAPALLQLRRAWKLPQLTPLSAETERFMGLLRDMVASEAVSAETFGETEKVYHVLKSRMLAMIVTRELPAIAGERTLDDLSSVRRLFDQWYKSQAWRPSSVLLNGDLQSEGPENRT</sequence>
<dbReference type="Proteomes" id="UP001475781">
    <property type="component" value="Chromosome"/>
</dbReference>
<proteinExistence type="predicted"/>
<organism evidence="7 8">
    <name type="scientific">Marinobacter metalliresistant</name>
    <dbReference type="NCBI Taxonomy" id="2961995"/>
    <lineage>
        <taxon>Bacteria</taxon>
        <taxon>Pseudomonadati</taxon>
        <taxon>Pseudomonadota</taxon>
        <taxon>Gammaproteobacteria</taxon>
        <taxon>Pseudomonadales</taxon>
        <taxon>Marinobacteraceae</taxon>
        <taxon>Marinobacter</taxon>
    </lineage>
</organism>
<accession>A0ABZ2VX39</accession>
<dbReference type="EMBL" id="CP101118">
    <property type="protein sequence ID" value="WZF87034.1"/>
    <property type="molecule type" value="Genomic_DNA"/>
</dbReference>
<protein>
    <submittedName>
        <fullName evidence="7">Na/Pi symporter</fullName>
    </submittedName>
</protein>
<dbReference type="RefSeq" id="WP_117618720.1">
    <property type="nucleotide sequence ID" value="NZ_CP101118.1"/>
</dbReference>
<keyword evidence="2" id="KW-1003">Cell membrane</keyword>
<keyword evidence="3 6" id="KW-0812">Transmembrane</keyword>
<evidence type="ECO:0000256" key="1">
    <source>
        <dbReference type="ARBA" id="ARBA00004651"/>
    </source>
</evidence>
<dbReference type="PANTHER" id="PTHR10010">
    <property type="entry name" value="SOLUTE CARRIER FAMILY 34 SODIUM PHOSPHATE , MEMBER 2-RELATED"/>
    <property type="match status" value="1"/>
</dbReference>
<comment type="subcellular location">
    <subcellularLocation>
        <location evidence="1">Cell membrane</location>
        <topology evidence="1">Multi-pass membrane protein</topology>
    </subcellularLocation>
</comment>